<dbReference type="KEGG" id="tpx:Turpa_2998"/>
<proteinExistence type="predicted"/>
<organism evidence="1 2">
    <name type="scientific">Turneriella parva (strain ATCC BAA-1111 / DSM 21527 / NCTC 11395 / H)</name>
    <name type="common">Leptospira parva</name>
    <dbReference type="NCBI Taxonomy" id="869212"/>
    <lineage>
        <taxon>Bacteria</taxon>
        <taxon>Pseudomonadati</taxon>
        <taxon>Spirochaetota</taxon>
        <taxon>Spirochaetia</taxon>
        <taxon>Leptospirales</taxon>
        <taxon>Leptospiraceae</taxon>
        <taxon>Turneriella</taxon>
    </lineage>
</organism>
<sequence>MKYKNFSEFKEAYKKRALSPEFRQAGLETMEKIHNEILDKPISEWLDIAADISPDRNGESEWRHALEAIVRDIRPKSQSIIVKNGRTGRDILEQATIDQWKDVVQRPIDFPPETVREIMSQKAVKELFLNVVHDSITGFTKSIKLPLVGDLNKVVDDKMIKGFLMPFMDSITKIATDFVNNKSNQPMMSEFAGKLLDIALDQKPTILDVLMDAEREEEIWQAIHTTASDKTFRKLAHEHTLDVIKAMKKDAGTKSLREWLKERNRAIPFSAPTDKELGHMQKVLAESEACAEFMFRELSFHS</sequence>
<dbReference type="STRING" id="869212.Turpa_2998"/>
<keyword evidence="2" id="KW-1185">Reference proteome</keyword>
<dbReference type="HOGENOM" id="CLU_921155_0_0_12"/>
<dbReference type="RefSeq" id="WP_014804138.1">
    <property type="nucleotide sequence ID" value="NC_018020.1"/>
</dbReference>
<dbReference type="AlphaFoldDB" id="I4B8N0"/>
<dbReference type="EMBL" id="CP002959">
    <property type="protein sequence ID" value="AFM13637.1"/>
    <property type="molecule type" value="Genomic_DNA"/>
</dbReference>
<evidence type="ECO:0000313" key="1">
    <source>
        <dbReference type="EMBL" id="AFM13637.1"/>
    </source>
</evidence>
<evidence type="ECO:0000313" key="2">
    <source>
        <dbReference type="Proteomes" id="UP000006048"/>
    </source>
</evidence>
<reference evidence="1 2" key="1">
    <citation type="submission" date="2012-06" db="EMBL/GenBank/DDBJ databases">
        <title>The complete chromosome of genome of Turneriella parva DSM 21527.</title>
        <authorList>
            <consortium name="US DOE Joint Genome Institute (JGI-PGF)"/>
            <person name="Lucas S."/>
            <person name="Han J."/>
            <person name="Lapidus A."/>
            <person name="Bruce D."/>
            <person name="Goodwin L."/>
            <person name="Pitluck S."/>
            <person name="Peters L."/>
            <person name="Kyrpides N."/>
            <person name="Mavromatis K."/>
            <person name="Ivanova N."/>
            <person name="Mikhailova N."/>
            <person name="Chertkov O."/>
            <person name="Detter J.C."/>
            <person name="Tapia R."/>
            <person name="Han C."/>
            <person name="Land M."/>
            <person name="Hauser L."/>
            <person name="Markowitz V."/>
            <person name="Cheng J.-F."/>
            <person name="Hugenholtz P."/>
            <person name="Woyke T."/>
            <person name="Wu D."/>
            <person name="Gronow S."/>
            <person name="Wellnitz S."/>
            <person name="Brambilla E."/>
            <person name="Klenk H.-P."/>
            <person name="Eisen J.A."/>
        </authorList>
    </citation>
    <scope>NUCLEOTIDE SEQUENCE [LARGE SCALE GENOMIC DNA]</scope>
    <source>
        <strain evidence="2">ATCC BAA-1111 / DSM 21527 / NCTC 11395 / H</strain>
    </source>
</reference>
<dbReference type="Proteomes" id="UP000006048">
    <property type="component" value="Chromosome"/>
</dbReference>
<name>I4B8N0_TURPD</name>
<gene>
    <name evidence="1" type="ordered locus">Turpa_2998</name>
</gene>
<accession>I4B8N0</accession>
<protein>
    <submittedName>
        <fullName evidence="1">Uncharacterized protein</fullName>
    </submittedName>
</protein>